<organism evidence="2 3">
    <name type="scientific">Allacma fusca</name>
    <dbReference type="NCBI Taxonomy" id="39272"/>
    <lineage>
        <taxon>Eukaryota</taxon>
        <taxon>Metazoa</taxon>
        <taxon>Ecdysozoa</taxon>
        <taxon>Arthropoda</taxon>
        <taxon>Hexapoda</taxon>
        <taxon>Collembola</taxon>
        <taxon>Symphypleona</taxon>
        <taxon>Sminthuridae</taxon>
        <taxon>Allacma</taxon>
    </lineage>
</organism>
<comment type="caution">
    <text evidence="2">The sequence shown here is derived from an EMBL/GenBank/DDBJ whole genome shotgun (WGS) entry which is preliminary data.</text>
</comment>
<dbReference type="AlphaFoldDB" id="A0A8J2M7L9"/>
<sequence>MLKLYSMCSVGSQYIFLLINALLESDSRDSLSPKRVHSLPVESDRKEKTTGYPMHLKAKSCTVKRQTCWTGHISTSLSLSLLSISPLVCRQQGRAPTLEPNSLQTDQASFPAVRLEENRKTKDALL</sequence>
<protein>
    <submittedName>
        <fullName evidence="2">Uncharacterized protein</fullName>
    </submittedName>
</protein>
<evidence type="ECO:0000256" key="1">
    <source>
        <dbReference type="SAM" id="MobiDB-lite"/>
    </source>
</evidence>
<evidence type="ECO:0000313" key="3">
    <source>
        <dbReference type="Proteomes" id="UP000708208"/>
    </source>
</evidence>
<accession>A0A8J2M7L9</accession>
<feature type="region of interest" description="Disordered" evidence="1">
    <location>
        <begin position="30"/>
        <end position="50"/>
    </location>
</feature>
<evidence type="ECO:0000313" key="2">
    <source>
        <dbReference type="EMBL" id="CAG7834486.1"/>
    </source>
</evidence>
<proteinExistence type="predicted"/>
<reference evidence="2" key="1">
    <citation type="submission" date="2021-06" db="EMBL/GenBank/DDBJ databases">
        <authorList>
            <person name="Hodson N. C."/>
            <person name="Mongue J. A."/>
            <person name="Jaron S. K."/>
        </authorList>
    </citation>
    <scope>NUCLEOTIDE SEQUENCE</scope>
</reference>
<keyword evidence="3" id="KW-1185">Reference proteome</keyword>
<dbReference type="EMBL" id="CAJVCH010570261">
    <property type="protein sequence ID" value="CAG7834486.1"/>
    <property type="molecule type" value="Genomic_DNA"/>
</dbReference>
<name>A0A8J2M7L9_9HEXA</name>
<gene>
    <name evidence="2" type="ORF">AFUS01_LOCUS43989</name>
</gene>
<dbReference type="Proteomes" id="UP000708208">
    <property type="component" value="Unassembled WGS sequence"/>
</dbReference>